<reference evidence="3" key="1">
    <citation type="submission" date="2021-01" db="EMBL/GenBank/DDBJ databases">
        <authorList>
            <person name="Bezrukov I."/>
        </authorList>
    </citation>
    <scope>NUCLEOTIDE SEQUENCE</scope>
</reference>
<dbReference type="PANTHER" id="PTHR32009:SF62">
    <property type="entry name" value="DISEASE RESISTANCE PROTEIN (TIR-NBS-LRR CLASS) FAMILY"/>
    <property type="match status" value="1"/>
</dbReference>
<dbReference type="SMART" id="SM00255">
    <property type="entry name" value="TIR"/>
    <property type="match status" value="1"/>
</dbReference>
<proteinExistence type="predicted"/>
<dbReference type="AlphaFoldDB" id="A0A8S2AYB5"/>
<evidence type="ECO:0000256" key="1">
    <source>
        <dbReference type="ARBA" id="ARBA00023027"/>
    </source>
</evidence>
<dbReference type="Gene3D" id="3.40.50.10140">
    <property type="entry name" value="Toll/interleukin-1 receptor homology (TIR) domain"/>
    <property type="match status" value="1"/>
</dbReference>
<dbReference type="Pfam" id="PF01582">
    <property type="entry name" value="TIR"/>
    <property type="match status" value="1"/>
</dbReference>
<keyword evidence="1" id="KW-0520">NAD</keyword>
<dbReference type="InterPro" id="IPR035897">
    <property type="entry name" value="Toll_tir_struct_dom_sf"/>
</dbReference>
<dbReference type="EMBL" id="LR999458">
    <property type="protein sequence ID" value="CAE6223604.1"/>
    <property type="molecule type" value="Genomic_DNA"/>
</dbReference>
<dbReference type="Proteomes" id="UP000682877">
    <property type="component" value="Chromosome 8"/>
</dbReference>
<dbReference type="FunFam" id="3.40.50.10140:FF:000007">
    <property type="entry name" value="Disease resistance protein (TIR-NBS-LRR class)"/>
    <property type="match status" value="1"/>
</dbReference>
<dbReference type="Pfam" id="PF03478">
    <property type="entry name" value="Beta-prop_KIB1-4"/>
    <property type="match status" value="1"/>
</dbReference>
<evidence type="ECO:0000313" key="3">
    <source>
        <dbReference type="EMBL" id="CAE6223604.1"/>
    </source>
</evidence>
<accession>A0A8S2AYB5</accession>
<dbReference type="PROSITE" id="PS50104">
    <property type="entry name" value="TIR"/>
    <property type="match status" value="1"/>
</dbReference>
<organism evidence="3 4">
    <name type="scientific">Arabidopsis arenosa</name>
    <name type="common">Sand rock-cress</name>
    <name type="synonym">Cardaminopsis arenosa</name>
    <dbReference type="NCBI Taxonomy" id="38785"/>
    <lineage>
        <taxon>Eukaryota</taxon>
        <taxon>Viridiplantae</taxon>
        <taxon>Streptophyta</taxon>
        <taxon>Embryophyta</taxon>
        <taxon>Tracheophyta</taxon>
        <taxon>Spermatophyta</taxon>
        <taxon>Magnoliopsida</taxon>
        <taxon>eudicotyledons</taxon>
        <taxon>Gunneridae</taxon>
        <taxon>Pentapetalae</taxon>
        <taxon>rosids</taxon>
        <taxon>malvids</taxon>
        <taxon>Brassicales</taxon>
        <taxon>Brassicaceae</taxon>
        <taxon>Camelineae</taxon>
        <taxon>Arabidopsis</taxon>
    </lineage>
</organism>
<gene>
    <name evidence="3" type="ORF">AARE701A_LOCUS20719</name>
</gene>
<dbReference type="InterPro" id="IPR000157">
    <property type="entry name" value="TIR_dom"/>
</dbReference>
<evidence type="ECO:0000259" key="2">
    <source>
        <dbReference type="PROSITE" id="PS50104"/>
    </source>
</evidence>
<dbReference type="InterPro" id="IPR005174">
    <property type="entry name" value="KIB1-4_b-propeller"/>
</dbReference>
<feature type="domain" description="TIR" evidence="2">
    <location>
        <begin position="10"/>
        <end position="174"/>
    </location>
</feature>
<dbReference type="GO" id="GO:0007165">
    <property type="term" value="P:signal transduction"/>
    <property type="evidence" value="ECO:0007669"/>
    <property type="project" value="InterPro"/>
</dbReference>
<keyword evidence="4" id="KW-1185">Reference proteome</keyword>
<name>A0A8S2AYB5_ARAAE</name>
<sequence>MDEKEQLPPQHHQVFINFRRKKLLNNFISRLVNALNDCGIKVVTDPGKDEGQDINNLFKMIEDSRIALVVFSSRYTKSRWCLDELAKIKERQDQGMLKVLPIFYKVMTSNVKQLKGDFGKHFWEQERKCKASRMKKWKKALEYVSGNIGGLRWNTESSESSFIGSIVSNVLKLLDKISSTEQTAKYQPNHLFEQEETSSRSILAAAQETQPRKSIGFNVGGSSLANPTNVSQRHSVPSEIYHGNPAWHGFSSGSSRGKSLALYDNVYGQYRLKWLARLGLRSSLPEDNSLPPKTDISGFRWPALQAPYSTTSSFTTSLAEGSRLDEPPLRDIFNMGQHADSAYARGNPLVYPTIQSRPGIQLAHQAYSMVRSNPDTSSNAYTNHNAQYGDLSGDFSYLWNPLVGVRTAPISKFPWTESSDEYSDSELFLGLHGTCKQPINLLPWQILFKENSTLLFDPEENKAHEIQHPGIDFSDRYVLTSCSNWLLMIDYNVAFFLINVFTRERINLPSIESSIIGLGQAHFVEPTDIISAKKQACLWIDETTKDYVVAWSYNQYHLFINKKGDDSWSSLEDTKCLYIACNKDYKLYVYTLDSCIKIFDISSDCPEEIVEENPYRNHPFRFRLFSQPGEHYWTQRMAVTSFGEVLMIVSLRWLGNKRLFHIYKMNLEKSSWERVDSLGGEMLIFGHGVTIRAPMKDISSLGIKSDSIWFSGEGLWPEIDPYSPYTPLNCGVFDLTTSTITWFKPLDVSFLKSLWLVPA</sequence>
<evidence type="ECO:0000313" key="4">
    <source>
        <dbReference type="Proteomes" id="UP000682877"/>
    </source>
</evidence>
<dbReference type="PANTHER" id="PTHR32009">
    <property type="entry name" value="TMV RESISTANCE PROTEIN N-LIKE"/>
    <property type="match status" value="1"/>
</dbReference>
<dbReference type="SUPFAM" id="SSF52200">
    <property type="entry name" value="Toll/Interleukin receptor TIR domain"/>
    <property type="match status" value="1"/>
</dbReference>
<protein>
    <recommendedName>
        <fullName evidence="2">TIR domain-containing protein</fullName>
    </recommendedName>
</protein>